<evidence type="ECO:0008006" key="3">
    <source>
        <dbReference type="Google" id="ProtNLM"/>
    </source>
</evidence>
<proteinExistence type="predicted"/>
<dbReference type="AlphaFoldDB" id="A0AAV4YR83"/>
<gene>
    <name evidence="1" type="ORF">KAM343_43900</name>
</gene>
<comment type="caution">
    <text evidence="1">The sequence shown here is derived from an EMBL/GenBank/DDBJ whole genome shotgun (WGS) entry which is preliminary data.</text>
</comment>
<evidence type="ECO:0000313" key="2">
    <source>
        <dbReference type="Proteomes" id="UP000886939"/>
    </source>
</evidence>
<name>A0AAV4YR83_AERCA</name>
<organism evidence="1 2">
    <name type="scientific">Aeromonas caviae</name>
    <name type="common">Aeromonas punctata</name>
    <dbReference type="NCBI Taxonomy" id="648"/>
    <lineage>
        <taxon>Bacteria</taxon>
        <taxon>Pseudomonadati</taxon>
        <taxon>Pseudomonadota</taxon>
        <taxon>Gammaproteobacteria</taxon>
        <taxon>Aeromonadales</taxon>
        <taxon>Aeromonadaceae</taxon>
        <taxon>Aeromonas</taxon>
    </lineage>
</organism>
<dbReference type="Gene3D" id="3.40.50.1820">
    <property type="entry name" value="alpha/beta hydrolase"/>
    <property type="match status" value="1"/>
</dbReference>
<protein>
    <recommendedName>
        <fullName evidence="3">2-succinyl-6-hydroxy-2, 4-cyclohexadiene-1-carboxylate synthase</fullName>
    </recommendedName>
</protein>
<dbReference type="Proteomes" id="UP000886939">
    <property type="component" value="Unassembled WGS sequence"/>
</dbReference>
<dbReference type="EMBL" id="BPNI01000212">
    <property type="protein sequence ID" value="GJA43594.1"/>
    <property type="molecule type" value="Genomic_DNA"/>
</dbReference>
<accession>A0AAV4YR83</accession>
<reference evidence="1" key="1">
    <citation type="submission" date="2021-07" db="EMBL/GenBank/DDBJ databases">
        <title>Draft genome sequence of carbapenem-resistant Aeromonas spp. in Japan.</title>
        <authorList>
            <person name="Maehana S."/>
            <person name="Suzuki M."/>
            <person name="Kitasato H."/>
        </authorList>
    </citation>
    <scope>NUCLEOTIDE SEQUENCE</scope>
    <source>
        <strain evidence="1">KAM343</strain>
    </source>
</reference>
<evidence type="ECO:0000313" key="1">
    <source>
        <dbReference type="EMBL" id="GJA43594.1"/>
    </source>
</evidence>
<dbReference type="InterPro" id="IPR029058">
    <property type="entry name" value="AB_hydrolase_fold"/>
</dbReference>
<sequence>MRYFKERALPIPTLYVMGQEDHMFLAPVREQVARDPYSRFEIIENCGHVCNVEQPEHFNRQSLAFISSQTVAA</sequence>
<dbReference type="SUPFAM" id="SSF53474">
    <property type="entry name" value="alpha/beta-Hydrolases"/>
    <property type="match status" value="1"/>
</dbReference>